<keyword evidence="1" id="KW-0472">Membrane</keyword>
<evidence type="ECO:0000256" key="1">
    <source>
        <dbReference type="SAM" id="Phobius"/>
    </source>
</evidence>
<keyword evidence="1" id="KW-1133">Transmembrane helix</keyword>
<protein>
    <submittedName>
        <fullName evidence="2">Uncharacterized protein</fullName>
    </submittedName>
</protein>
<sequence>MNSYEDDHQLYVKLNDPRHFSTLINNLILFVTTFTLQSTIYSVVVDSPMKLILKSLESLIASSNTYQVKDPWLWRVKN</sequence>
<name>T1JX27_TETUR</name>
<reference evidence="3" key="1">
    <citation type="submission" date="2011-08" db="EMBL/GenBank/DDBJ databases">
        <authorList>
            <person name="Rombauts S."/>
        </authorList>
    </citation>
    <scope>NUCLEOTIDE SEQUENCE</scope>
    <source>
        <strain evidence="3">London</strain>
    </source>
</reference>
<dbReference type="EnsemblMetazoa" id="tetur02g10460.1">
    <property type="protein sequence ID" value="tetur02g10460.1"/>
    <property type="gene ID" value="tetur02g10460"/>
</dbReference>
<accession>T1JX27</accession>
<keyword evidence="1" id="KW-0812">Transmembrane</keyword>
<dbReference type="AlphaFoldDB" id="T1JX27"/>
<proteinExistence type="predicted"/>
<dbReference type="HOGENOM" id="CLU_2625142_0_0_1"/>
<evidence type="ECO:0000313" key="2">
    <source>
        <dbReference type="EnsemblMetazoa" id="tetur02g10460.1"/>
    </source>
</evidence>
<reference evidence="2" key="2">
    <citation type="submission" date="2015-06" db="UniProtKB">
        <authorList>
            <consortium name="EnsemblMetazoa"/>
        </authorList>
    </citation>
    <scope>IDENTIFICATION</scope>
</reference>
<organism evidence="2 3">
    <name type="scientific">Tetranychus urticae</name>
    <name type="common">Two-spotted spider mite</name>
    <dbReference type="NCBI Taxonomy" id="32264"/>
    <lineage>
        <taxon>Eukaryota</taxon>
        <taxon>Metazoa</taxon>
        <taxon>Ecdysozoa</taxon>
        <taxon>Arthropoda</taxon>
        <taxon>Chelicerata</taxon>
        <taxon>Arachnida</taxon>
        <taxon>Acari</taxon>
        <taxon>Acariformes</taxon>
        <taxon>Trombidiformes</taxon>
        <taxon>Prostigmata</taxon>
        <taxon>Eleutherengona</taxon>
        <taxon>Raphignathae</taxon>
        <taxon>Tetranychoidea</taxon>
        <taxon>Tetranychidae</taxon>
        <taxon>Tetranychus</taxon>
    </lineage>
</organism>
<dbReference type="Proteomes" id="UP000015104">
    <property type="component" value="Unassembled WGS sequence"/>
</dbReference>
<feature type="transmembrane region" description="Helical" evidence="1">
    <location>
        <begin position="20"/>
        <end position="44"/>
    </location>
</feature>
<evidence type="ECO:0000313" key="3">
    <source>
        <dbReference type="Proteomes" id="UP000015104"/>
    </source>
</evidence>
<dbReference type="EMBL" id="CAEY01000823">
    <property type="status" value="NOT_ANNOTATED_CDS"/>
    <property type="molecule type" value="Genomic_DNA"/>
</dbReference>
<keyword evidence="3" id="KW-1185">Reference proteome</keyword>